<dbReference type="AlphaFoldDB" id="A0A1H4L6B4"/>
<dbReference type="STRING" id="156980.SAMN04489745_0896"/>
<accession>A0A1H4L6B4</accession>
<dbReference type="RefSeq" id="WP_254780457.1">
    <property type="nucleotide sequence ID" value="NZ_FNSN01000003.1"/>
</dbReference>
<evidence type="ECO:0000313" key="1">
    <source>
        <dbReference type="EMBL" id="SEB66277.1"/>
    </source>
</evidence>
<protein>
    <recommendedName>
        <fullName evidence="3">DUF559 domain-containing protein</fullName>
    </recommendedName>
</protein>
<name>A0A1H4L6B4_9MICC</name>
<reference evidence="1 2" key="1">
    <citation type="submission" date="2016-10" db="EMBL/GenBank/DDBJ databases">
        <authorList>
            <person name="de Groot N.N."/>
        </authorList>
    </citation>
    <scope>NUCLEOTIDE SEQUENCE [LARGE SCALE GENOMIC DNA]</scope>
    <source>
        <strain evidence="1 2">DSM 10495</strain>
    </source>
</reference>
<dbReference type="SUPFAM" id="SSF52980">
    <property type="entry name" value="Restriction endonuclease-like"/>
    <property type="match status" value="1"/>
</dbReference>
<proteinExistence type="predicted"/>
<dbReference type="EMBL" id="FNSN01000003">
    <property type="protein sequence ID" value="SEB66277.1"/>
    <property type="molecule type" value="Genomic_DNA"/>
</dbReference>
<organism evidence="1 2">
    <name type="scientific">Arthrobacter woluwensis</name>
    <dbReference type="NCBI Taxonomy" id="156980"/>
    <lineage>
        <taxon>Bacteria</taxon>
        <taxon>Bacillati</taxon>
        <taxon>Actinomycetota</taxon>
        <taxon>Actinomycetes</taxon>
        <taxon>Micrococcales</taxon>
        <taxon>Micrococcaceae</taxon>
        <taxon>Arthrobacter</taxon>
    </lineage>
</organism>
<sequence length="270" mass="29950">MTVASHAAALRAYTELDPSVTLVDLSAAGIWGAPLPFWIQASAEIRLARPRGSGQPRRKRVTGRKLSFAPGEVVVTEGARVTSPARTFLDLAELLPLHDLVAVGDYFVSEHPESHPRPKTPLCATVDLRRVVAAHPGKRGVKNARAALDLIRVGADSAQETYLRLALTDHGLPEPVLNHSLYLPWRGPCVWPDLAYPEWRLSLQYDGETHRDPAQFRRDFERQRLTEETGWTEVRIGHGDLKGSRPFAVVRVREALMKAGWEPSTPRGNS</sequence>
<evidence type="ECO:0008006" key="3">
    <source>
        <dbReference type="Google" id="ProtNLM"/>
    </source>
</evidence>
<dbReference type="InterPro" id="IPR011335">
    <property type="entry name" value="Restrct_endonuc-II-like"/>
</dbReference>
<keyword evidence="2" id="KW-1185">Reference proteome</keyword>
<evidence type="ECO:0000313" key="2">
    <source>
        <dbReference type="Proteomes" id="UP000182652"/>
    </source>
</evidence>
<gene>
    <name evidence="1" type="ORF">SAMN04489745_0896</name>
</gene>
<dbReference type="Proteomes" id="UP000182652">
    <property type="component" value="Unassembled WGS sequence"/>
</dbReference>